<protein>
    <submittedName>
        <fullName evidence="2">Uncharacterized protein</fullName>
    </submittedName>
</protein>
<accession>A0A2J7ZZB4</accession>
<feature type="compositionally biased region" description="Low complexity" evidence="1">
    <location>
        <begin position="423"/>
        <end position="432"/>
    </location>
</feature>
<feature type="compositionally biased region" description="Basic and acidic residues" evidence="1">
    <location>
        <begin position="1"/>
        <end position="10"/>
    </location>
</feature>
<feature type="region of interest" description="Disordered" evidence="1">
    <location>
        <begin position="416"/>
        <end position="450"/>
    </location>
</feature>
<dbReference type="Proteomes" id="UP000236333">
    <property type="component" value="Unassembled WGS sequence"/>
</dbReference>
<reference evidence="2 3" key="1">
    <citation type="journal article" date="2017" name="Mol. Biol. Evol.">
        <title>The 4-celled Tetrabaena socialis nuclear genome reveals the essential components for genetic control of cell number at the origin of multicellularity in the volvocine lineage.</title>
        <authorList>
            <person name="Featherston J."/>
            <person name="Arakaki Y."/>
            <person name="Hanschen E.R."/>
            <person name="Ferris P.J."/>
            <person name="Michod R.E."/>
            <person name="Olson B.J.S.C."/>
            <person name="Nozaki H."/>
            <person name="Durand P.M."/>
        </authorList>
    </citation>
    <scope>NUCLEOTIDE SEQUENCE [LARGE SCALE GENOMIC DNA]</scope>
    <source>
        <strain evidence="2 3">NIES-571</strain>
    </source>
</reference>
<dbReference type="OrthoDB" id="528705at2759"/>
<name>A0A2J7ZZB4_9CHLO</name>
<feature type="region of interest" description="Disordered" evidence="1">
    <location>
        <begin position="1"/>
        <end position="22"/>
    </location>
</feature>
<gene>
    <name evidence="2" type="ORF">TSOC_008098</name>
</gene>
<dbReference type="AlphaFoldDB" id="A0A2J7ZZB4"/>
<feature type="region of interest" description="Disordered" evidence="1">
    <location>
        <begin position="240"/>
        <end position="260"/>
    </location>
</feature>
<dbReference type="EMBL" id="PGGS01000292">
    <property type="protein sequence ID" value="PNH05611.1"/>
    <property type="molecule type" value="Genomic_DNA"/>
</dbReference>
<evidence type="ECO:0000313" key="3">
    <source>
        <dbReference type="Proteomes" id="UP000236333"/>
    </source>
</evidence>
<evidence type="ECO:0000313" key="2">
    <source>
        <dbReference type="EMBL" id="PNH05611.1"/>
    </source>
</evidence>
<organism evidence="2 3">
    <name type="scientific">Tetrabaena socialis</name>
    <dbReference type="NCBI Taxonomy" id="47790"/>
    <lineage>
        <taxon>Eukaryota</taxon>
        <taxon>Viridiplantae</taxon>
        <taxon>Chlorophyta</taxon>
        <taxon>core chlorophytes</taxon>
        <taxon>Chlorophyceae</taxon>
        <taxon>CS clade</taxon>
        <taxon>Chlamydomonadales</taxon>
        <taxon>Tetrabaenaceae</taxon>
        <taxon>Tetrabaena</taxon>
    </lineage>
</organism>
<evidence type="ECO:0000256" key="1">
    <source>
        <dbReference type="SAM" id="MobiDB-lite"/>
    </source>
</evidence>
<keyword evidence="3" id="KW-1185">Reference proteome</keyword>
<comment type="caution">
    <text evidence="2">The sequence shown here is derived from an EMBL/GenBank/DDBJ whole genome shotgun (WGS) entry which is preliminary data.</text>
</comment>
<proteinExistence type="predicted"/>
<sequence>MVRTWNREPSPDQPRGQSPRRRSRAFRFIASTPRFAFDGAPRMPNFLNGQDDQLTEKRGHMSLANTSTHTRYDFSGMGSTAAGLSLAADVARSINACSALRSATHKVATARSLVCADTRYDLLAEPHADHVGPGTYDTTRGAPDLGVLPRDSHTSSAVPHRDPYRASPPFLAPERPSSVQQQHGANVVYISPTYVPGSDNSVPWTLTTDHRTDAAEWRYGHSRVQAVVSASQRARLLAEGDPRLAPGGTGSSVPPADAFSSDLSTDVAGRQLDLSLRAATRNTNGISFSTTEELAQLPFRTCRLAYSVNVLLRTLPHVQPQRQQLPPERTSDVRVARCNAWRSLEQSAHLGPGAYAPPTSVGGARPRTYRVFVDPFAVPQPTDRFGDAQADAAAIVQAHARSTSASMPVLGAASSANPTWGRAHTAGAVPTTAGGGGTDRSHHSGSLTVRSTVSAGSLSALRGGGRPAAHLAASAAFTGPFRSQMTGAYSPRMDSSLVRRR</sequence>